<organism evidence="1 2">
    <name type="scientific">Nesterenkonia alkaliphila</name>
    <dbReference type="NCBI Taxonomy" id="1463631"/>
    <lineage>
        <taxon>Bacteria</taxon>
        <taxon>Bacillati</taxon>
        <taxon>Actinomycetota</taxon>
        <taxon>Actinomycetes</taxon>
        <taxon>Micrococcales</taxon>
        <taxon>Micrococcaceae</taxon>
        <taxon>Nesterenkonia</taxon>
    </lineage>
</organism>
<proteinExistence type="predicted"/>
<dbReference type="EMBL" id="WRPM01000097">
    <property type="protein sequence ID" value="MVT27336.1"/>
    <property type="molecule type" value="Genomic_DNA"/>
</dbReference>
<dbReference type="AlphaFoldDB" id="A0A7K1ULM9"/>
<evidence type="ECO:0000313" key="1">
    <source>
        <dbReference type="EMBL" id="MVT27336.1"/>
    </source>
</evidence>
<accession>A0A7K1ULM9</accession>
<dbReference type="SUPFAM" id="SSF53649">
    <property type="entry name" value="Alkaline phosphatase-like"/>
    <property type="match status" value="1"/>
</dbReference>
<evidence type="ECO:0000313" key="2">
    <source>
        <dbReference type="Proteomes" id="UP000460157"/>
    </source>
</evidence>
<dbReference type="GO" id="GO:0016787">
    <property type="term" value="F:hydrolase activity"/>
    <property type="evidence" value="ECO:0007669"/>
    <property type="project" value="UniProtKB-ARBA"/>
</dbReference>
<protein>
    <submittedName>
        <fullName evidence="1">Alkaline phosphatase family protein</fullName>
    </submittedName>
</protein>
<keyword evidence="2" id="KW-1185">Reference proteome</keyword>
<dbReference type="RefSeq" id="WP_157325186.1">
    <property type="nucleotide sequence ID" value="NZ_BMFX01000003.1"/>
</dbReference>
<dbReference type="InterPro" id="IPR017850">
    <property type="entry name" value="Alkaline_phosphatase_core_sf"/>
</dbReference>
<dbReference type="Proteomes" id="UP000460157">
    <property type="component" value="Unassembled WGS sequence"/>
</dbReference>
<dbReference type="Pfam" id="PF01663">
    <property type="entry name" value="Phosphodiest"/>
    <property type="match status" value="1"/>
</dbReference>
<dbReference type="InterPro" id="IPR002591">
    <property type="entry name" value="Phosphodiest/P_Trfase"/>
</dbReference>
<dbReference type="PANTHER" id="PTHR10151:SF120">
    <property type="entry name" value="BIS(5'-ADENOSYL)-TRIPHOSPHATASE"/>
    <property type="match status" value="1"/>
</dbReference>
<dbReference type="Gene3D" id="3.40.720.10">
    <property type="entry name" value="Alkaline Phosphatase, subunit A"/>
    <property type="match status" value="1"/>
</dbReference>
<gene>
    <name evidence="1" type="ORF">GNZ21_13415</name>
</gene>
<sequence>MPAELPAAPDYQNRHLRHVLSSAAAALGLSGFENRLGLPQASITVVILADGLGEENLASHTGHARFLASAWRTSSTARVLDCGAPATTACSLASLGTGLPPGEHGLIGYDLYAPPLNRVVNQLGGWPDDLDPAVWQPHPTVLQQAVAAGAQVATVSRTEFRSSALTRAALQHSGDFLGAGTLEARFAAAAEWIEAQRPRGSRQGPPVPLMVYLYVDEIDDAGHEFGVDSAQWRGHLEDLDAAAARFARRCSERFGEQVSILLTADHGMVDVAEPDRIDISDRADLLAGVADTGGDPRMMYLYAEPGQDAAELAQRWRSEFGDSAWVLTRAEAVEAGWFGPVQQQVLQRIGDVIIAVHAPIGIYHIARTGRHFLKMVGLHGSITEAERQVPMLELTGRAFAP</sequence>
<dbReference type="PANTHER" id="PTHR10151">
    <property type="entry name" value="ECTONUCLEOTIDE PYROPHOSPHATASE/PHOSPHODIESTERASE"/>
    <property type="match status" value="1"/>
</dbReference>
<name>A0A7K1ULM9_9MICC</name>
<comment type="caution">
    <text evidence="1">The sequence shown here is derived from an EMBL/GenBank/DDBJ whole genome shotgun (WGS) entry which is preliminary data.</text>
</comment>
<reference evidence="1 2" key="1">
    <citation type="submission" date="2019-12" db="EMBL/GenBank/DDBJ databases">
        <title>Nesterenkonia muleiensis sp. nov., a novel actinobacterium isolated from sap of Populus euphratica.</title>
        <authorList>
            <person name="Wang R."/>
        </authorList>
    </citation>
    <scope>NUCLEOTIDE SEQUENCE [LARGE SCALE GENOMIC DNA]</scope>
    <source>
        <strain evidence="1 2">F10</strain>
    </source>
</reference>
<dbReference type="OrthoDB" id="9779267at2"/>